<evidence type="ECO:0000313" key="6">
    <source>
        <dbReference type="Proteomes" id="UP001235939"/>
    </source>
</evidence>
<feature type="region of interest" description="Disordered" evidence="3">
    <location>
        <begin position="31"/>
        <end position="60"/>
    </location>
</feature>
<keyword evidence="2" id="KW-0175">Coiled coil</keyword>
<feature type="domain" description="UPF0547" evidence="4">
    <location>
        <begin position="4"/>
        <end position="27"/>
    </location>
</feature>
<accession>A0ABY6L9T1</accession>
<dbReference type="Pfam" id="PF10571">
    <property type="entry name" value="UPF0547"/>
    <property type="match status" value="1"/>
</dbReference>
<evidence type="ECO:0000259" key="4">
    <source>
        <dbReference type="Pfam" id="PF10571"/>
    </source>
</evidence>
<organism evidence="5 6">
    <name type="scientific">Cordylochernes scorpioides</name>
    <dbReference type="NCBI Taxonomy" id="51811"/>
    <lineage>
        <taxon>Eukaryota</taxon>
        <taxon>Metazoa</taxon>
        <taxon>Ecdysozoa</taxon>
        <taxon>Arthropoda</taxon>
        <taxon>Chelicerata</taxon>
        <taxon>Arachnida</taxon>
        <taxon>Pseudoscorpiones</taxon>
        <taxon>Cheliferoidea</taxon>
        <taxon>Chernetidae</taxon>
        <taxon>Cordylochernes</taxon>
    </lineage>
</organism>
<dbReference type="EMBL" id="CP092877">
    <property type="protein sequence ID" value="UYV77894.1"/>
    <property type="molecule type" value="Genomic_DNA"/>
</dbReference>
<evidence type="ECO:0000256" key="1">
    <source>
        <dbReference type="ARBA" id="ARBA00008336"/>
    </source>
</evidence>
<gene>
    <name evidence="5" type="ORF">LAZ67_15002718</name>
</gene>
<sequence>MVSKHCPECKQQVPVACKACPCGHVFMSKNKLSKNDGSESGENSEVKRRRTERTNRERPDYFNCLQIEKQHLIQRKARHKSNHSGGEEGGSNGEDLPPQKKRVKTFPNVISALPGSSFYLTAEVNVQTKDTKETAFFEEIVDYILQIGTVNYLQGDYEQVVYYDLETREMFGINSSGIGCTTSKLENTKKNIFPNTNLKQWYYNDEKNVYLGPFSVIQNAFKSKKEGVGGMRSAVLGCPIHAQWDLGLGIELANSSEQLHGFGEKCRPHQPYVDGHYHPLEEGFLPFPMLEASHMLPRSRPDTSV</sequence>
<dbReference type="Proteomes" id="UP001235939">
    <property type="component" value="Chromosome 15"/>
</dbReference>
<proteinExistence type="inferred from homology"/>
<evidence type="ECO:0000313" key="5">
    <source>
        <dbReference type="EMBL" id="UYV77894.1"/>
    </source>
</evidence>
<protein>
    <submittedName>
        <fullName evidence="5">C16orf87</fullName>
    </submittedName>
</protein>
<keyword evidence="6" id="KW-1185">Reference proteome</keyword>
<feature type="region of interest" description="Disordered" evidence="3">
    <location>
        <begin position="75"/>
        <end position="100"/>
    </location>
</feature>
<dbReference type="PANTHER" id="PTHR31101">
    <property type="entry name" value="UPF0547 PROTEIN C16ORF87"/>
    <property type="match status" value="1"/>
</dbReference>
<dbReference type="InterPro" id="IPR018886">
    <property type="entry name" value="UPF0547"/>
</dbReference>
<reference evidence="5 6" key="1">
    <citation type="submission" date="2022-01" db="EMBL/GenBank/DDBJ databases">
        <title>A chromosomal length assembly of Cordylochernes scorpioides.</title>
        <authorList>
            <person name="Zeh D."/>
            <person name="Zeh J."/>
        </authorList>
    </citation>
    <scope>NUCLEOTIDE SEQUENCE [LARGE SCALE GENOMIC DNA]</scope>
    <source>
        <strain evidence="5">IN4F17</strain>
        <tissue evidence="5">Whole Body</tissue>
    </source>
</reference>
<evidence type="ECO:0000256" key="3">
    <source>
        <dbReference type="SAM" id="MobiDB-lite"/>
    </source>
</evidence>
<comment type="similarity">
    <text evidence="1">Belongs to the UPF0547 family.</text>
</comment>
<dbReference type="InterPro" id="IPR040246">
    <property type="entry name" value="C16orf87-like"/>
</dbReference>
<evidence type="ECO:0000256" key="2">
    <source>
        <dbReference type="ARBA" id="ARBA00023054"/>
    </source>
</evidence>
<name>A0ABY6L9T1_9ARAC</name>